<dbReference type="InterPro" id="IPR036890">
    <property type="entry name" value="HATPase_C_sf"/>
</dbReference>
<keyword evidence="11" id="KW-0472">Membrane</keyword>
<dbReference type="CDD" id="cd16917">
    <property type="entry name" value="HATPase_UhpB-NarQ-NarX-like"/>
    <property type="match status" value="1"/>
</dbReference>
<keyword evidence="4" id="KW-0808">Transferase</keyword>
<evidence type="ECO:0000256" key="10">
    <source>
        <dbReference type="SAM" id="MobiDB-lite"/>
    </source>
</evidence>
<feature type="coiled-coil region" evidence="9">
    <location>
        <begin position="189"/>
        <end position="216"/>
    </location>
</feature>
<dbReference type="GO" id="GO:0005524">
    <property type="term" value="F:ATP binding"/>
    <property type="evidence" value="ECO:0007669"/>
    <property type="project" value="UniProtKB-KW"/>
</dbReference>
<dbReference type="GO" id="GO:0000155">
    <property type="term" value="F:phosphorelay sensor kinase activity"/>
    <property type="evidence" value="ECO:0007669"/>
    <property type="project" value="InterPro"/>
</dbReference>
<evidence type="ECO:0000256" key="5">
    <source>
        <dbReference type="ARBA" id="ARBA00022741"/>
    </source>
</evidence>
<keyword evidence="11" id="KW-0812">Transmembrane</keyword>
<feature type="region of interest" description="Disordered" evidence="10">
    <location>
        <begin position="368"/>
        <end position="390"/>
    </location>
</feature>
<dbReference type="EMBL" id="JADBGF010000001">
    <property type="protein sequence ID" value="MBE1602702.1"/>
    <property type="molecule type" value="Genomic_DNA"/>
</dbReference>
<reference evidence="15 16" key="1">
    <citation type="submission" date="2020-10" db="EMBL/GenBank/DDBJ databases">
        <title>Sequencing the genomes of 1000 actinobacteria strains.</title>
        <authorList>
            <person name="Klenk H.-P."/>
        </authorList>
    </citation>
    <scope>NUCLEOTIDE SEQUENCE [LARGE SCALE GENOMIC DNA]</scope>
    <source>
        <strain evidence="15 16">DSM 41803</strain>
    </source>
</reference>
<evidence type="ECO:0000256" key="11">
    <source>
        <dbReference type="SAM" id="Phobius"/>
    </source>
</evidence>
<evidence type="ECO:0000259" key="13">
    <source>
        <dbReference type="Pfam" id="PF07730"/>
    </source>
</evidence>
<dbReference type="PANTHER" id="PTHR24421">
    <property type="entry name" value="NITRATE/NITRITE SENSOR PROTEIN NARX-RELATED"/>
    <property type="match status" value="1"/>
</dbReference>
<evidence type="ECO:0000256" key="2">
    <source>
        <dbReference type="ARBA" id="ARBA00012438"/>
    </source>
</evidence>
<name>A0A8I0PEL4_9ACTN</name>
<evidence type="ECO:0000256" key="6">
    <source>
        <dbReference type="ARBA" id="ARBA00022777"/>
    </source>
</evidence>
<dbReference type="InterPro" id="IPR003594">
    <property type="entry name" value="HATPase_dom"/>
</dbReference>
<evidence type="ECO:0000256" key="4">
    <source>
        <dbReference type="ARBA" id="ARBA00022679"/>
    </source>
</evidence>
<keyword evidence="9" id="KW-0175">Coiled coil</keyword>
<dbReference type="Pfam" id="PF23539">
    <property type="entry name" value="DUF7134"/>
    <property type="match status" value="1"/>
</dbReference>
<feature type="transmembrane region" description="Helical" evidence="11">
    <location>
        <begin position="169"/>
        <end position="189"/>
    </location>
</feature>
<evidence type="ECO:0000256" key="7">
    <source>
        <dbReference type="ARBA" id="ARBA00022840"/>
    </source>
</evidence>
<keyword evidence="16" id="KW-1185">Reference proteome</keyword>
<sequence>MTQAAAEAGNAHPVRFRDRARRTKTAVRLTRYADLASARAGRLVTAARRCALRLPPVVRDSLLPALLLLNIMTTRAPQDFSVTVALTAALALPLVWRRRAPLTVFGAVAAAAFVQWLTNVQLPADIALLVALYTVAANSGRRGTLVAGAIVEGGALLACLRWATEGAFLTLFVAVTAMVVASAVLGVNVRTTRAYLAALEERAARLEQQQDQQARLAVAEERTRIAREVHDIVTHNLSVIVALTDAAVYAQHRSPDKATTVMLQISETGRQALTDMRRSLGILRTDEPDVERHPLPGIAQLTALADQMCAAGLPTRVEVRGGHTHIPATAQLTVYRLVQEALTNTLKHTPPGTRAKVGIRCSTETVTVDVTDSGPRPPLPGATPSGHGIPGMRERAAAYGGTLRAGPFPGGGWGVHTRLDLGSSGAASA</sequence>
<keyword evidence="8" id="KW-0902">Two-component regulatory system</keyword>
<dbReference type="PANTHER" id="PTHR24421:SF10">
    <property type="entry name" value="NITRATE_NITRITE SENSOR PROTEIN NARQ"/>
    <property type="match status" value="1"/>
</dbReference>
<dbReference type="Gene3D" id="3.30.565.10">
    <property type="entry name" value="Histidine kinase-like ATPase, C-terminal domain"/>
    <property type="match status" value="1"/>
</dbReference>
<feature type="domain" description="Histidine kinase/HSP90-like ATPase" evidence="12">
    <location>
        <begin position="331"/>
        <end position="421"/>
    </location>
</feature>
<keyword evidence="7" id="KW-0067">ATP-binding</keyword>
<dbReference type="Pfam" id="PF07730">
    <property type="entry name" value="HisKA_3"/>
    <property type="match status" value="1"/>
</dbReference>
<keyword evidence="11" id="KW-1133">Transmembrane helix</keyword>
<evidence type="ECO:0000256" key="1">
    <source>
        <dbReference type="ARBA" id="ARBA00000085"/>
    </source>
</evidence>
<dbReference type="GO" id="GO:0016020">
    <property type="term" value="C:membrane"/>
    <property type="evidence" value="ECO:0007669"/>
    <property type="project" value="InterPro"/>
</dbReference>
<feature type="domain" description="Signal transduction histidine kinase subgroup 3 dimerisation and phosphoacceptor" evidence="13">
    <location>
        <begin position="221"/>
        <end position="286"/>
    </location>
</feature>
<comment type="catalytic activity">
    <reaction evidence="1">
        <text>ATP + protein L-histidine = ADP + protein N-phospho-L-histidine.</text>
        <dbReference type="EC" id="2.7.13.3"/>
    </reaction>
</comment>
<keyword evidence="5" id="KW-0547">Nucleotide-binding</keyword>
<dbReference type="GeneID" id="86833261"/>
<evidence type="ECO:0000256" key="3">
    <source>
        <dbReference type="ARBA" id="ARBA00022553"/>
    </source>
</evidence>
<evidence type="ECO:0000256" key="8">
    <source>
        <dbReference type="ARBA" id="ARBA00023012"/>
    </source>
</evidence>
<dbReference type="Gene3D" id="1.20.5.1930">
    <property type="match status" value="1"/>
</dbReference>
<gene>
    <name evidence="15" type="ORF">H4687_008831</name>
</gene>
<dbReference type="InterPro" id="IPR011712">
    <property type="entry name" value="Sig_transdc_His_kin_sub3_dim/P"/>
</dbReference>
<evidence type="ECO:0000313" key="15">
    <source>
        <dbReference type="EMBL" id="MBE1602702.1"/>
    </source>
</evidence>
<dbReference type="Proteomes" id="UP000629287">
    <property type="component" value="Unassembled WGS sequence"/>
</dbReference>
<feature type="transmembrane region" description="Helical" evidence="11">
    <location>
        <begin position="102"/>
        <end position="133"/>
    </location>
</feature>
<protein>
    <recommendedName>
        <fullName evidence="2">histidine kinase</fullName>
        <ecNumber evidence="2">2.7.13.3</ecNumber>
    </recommendedName>
</protein>
<dbReference type="AlphaFoldDB" id="A0A8I0PEL4"/>
<dbReference type="GO" id="GO:0046983">
    <property type="term" value="F:protein dimerization activity"/>
    <property type="evidence" value="ECO:0007669"/>
    <property type="project" value="InterPro"/>
</dbReference>
<comment type="caution">
    <text evidence="15">The sequence shown here is derived from an EMBL/GenBank/DDBJ whole genome shotgun (WGS) entry which is preliminary data.</text>
</comment>
<evidence type="ECO:0000259" key="12">
    <source>
        <dbReference type="Pfam" id="PF02518"/>
    </source>
</evidence>
<proteinExistence type="predicted"/>
<organism evidence="15 16">
    <name type="scientific">Streptomyces stelliscabiei</name>
    <dbReference type="NCBI Taxonomy" id="146820"/>
    <lineage>
        <taxon>Bacteria</taxon>
        <taxon>Bacillati</taxon>
        <taxon>Actinomycetota</taxon>
        <taxon>Actinomycetes</taxon>
        <taxon>Kitasatosporales</taxon>
        <taxon>Streptomycetaceae</taxon>
        <taxon>Streptomyces</taxon>
    </lineage>
</organism>
<accession>A0A8I0PEL4</accession>
<dbReference type="InterPro" id="IPR055558">
    <property type="entry name" value="DUF7134"/>
</dbReference>
<evidence type="ECO:0000313" key="16">
    <source>
        <dbReference type="Proteomes" id="UP000629287"/>
    </source>
</evidence>
<keyword evidence="6 15" id="KW-0418">Kinase</keyword>
<feature type="domain" description="DUF7134" evidence="14">
    <location>
        <begin position="52"/>
        <end position="193"/>
    </location>
</feature>
<evidence type="ECO:0000259" key="14">
    <source>
        <dbReference type="Pfam" id="PF23539"/>
    </source>
</evidence>
<dbReference type="EC" id="2.7.13.3" evidence="2"/>
<dbReference type="SUPFAM" id="SSF55874">
    <property type="entry name" value="ATPase domain of HSP90 chaperone/DNA topoisomerase II/histidine kinase"/>
    <property type="match status" value="1"/>
</dbReference>
<evidence type="ECO:0000256" key="9">
    <source>
        <dbReference type="SAM" id="Coils"/>
    </source>
</evidence>
<keyword evidence="3" id="KW-0597">Phosphoprotein</keyword>
<dbReference type="Pfam" id="PF02518">
    <property type="entry name" value="HATPase_c"/>
    <property type="match status" value="1"/>
</dbReference>
<dbReference type="RefSeq" id="WP_225966999.1">
    <property type="nucleotide sequence ID" value="NZ_JADBGF010000001.1"/>
</dbReference>
<dbReference type="InterPro" id="IPR050482">
    <property type="entry name" value="Sensor_HK_TwoCompSys"/>
</dbReference>